<dbReference type="Proteomes" id="UP000662747">
    <property type="component" value="Chromosome"/>
</dbReference>
<accession>A0ABX7NTF7</accession>
<dbReference type="InterPro" id="IPR009057">
    <property type="entry name" value="Homeodomain-like_sf"/>
</dbReference>
<evidence type="ECO:0000256" key="1">
    <source>
        <dbReference type="ARBA" id="ARBA00023015"/>
    </source>
</evidence>
<keyword evidence="2" id="KW-0238">DNA-binding</keyword>
<dbReference type="InterPro" id="IPR050204">
    <property type="entry name" value="AraC_XylS_family_regulators"/>
</dbReference>
<keyword evidence="6" id="KW-1185">Reference proteome</keyword>
<name>A0ABX7NTF7_9BACT</name>
<dbReference type="PROSITE" id="PS01124">
    <property type="entry name" value="HTH_ARAC_FAMILY_2"/>
    <property type="match status" value="1"/>
</dbReference>
<proteinExistence type="predicted"/>
<evidence type="ECO:0000313" key="6">
    <source>
        <dbReference type="Proteomes" id="UP000662747"/>
    </source>
</evidence>
<dbReference type="InterPro" id="IPR018060">
    <property type="entry name" value="HTH_AraC"/>
</dbReference>
<evidence type="ECO:0000256" key="2">
    <source>
        <dbReference type="ARBA" id="ARBA00023125"/>
    </source>
</evidence>
<dbReference type="Pfam" id="PF12833">
    <property type="entry name" value="HTH_18"/>
    <property type="match status" value="1"/>
</dbReference>
<evidence type="ECO:0000259" key="4">
    <source>
        <dbReference type="PROSITE" id="PS01124"/>
    </source>
</evidence>
<protein>
    <submittedName>
        <fullName evidence="5">Helix-turn-helix transcriptional regulator</fullName>
    </submittedName>
</protein>
<dbReference type="SMART" id="SM00342">
    <property type="entry name" value="HTH_ARAC"/>
    <property type="match status" value="1"/>
</dbReference>
<organism evidence="5 6">
    <name type="scientific">Pyxidicoccus parkwayensis</name>
    <dbReference type="NCBI Taxonomy" id="2813578"/>
    <lineage>
        <taxon>Bacteria</taxon>
        <taxon>Pseudomonadati</taxon>
        <taxon>Myxococcota</taxon>
        <taxon>Myxococcia</taxon>
        <taxon>Myxococcales</taxon>
        <taxon>Cystobacterineae</taxon>
        <taxon>Myxococcaceae</taxon>
        <taxon>Pyxidicoccus</taxon>
    </lineage>
</organism>
<dbReference type="PANTHER" id="PTHR46796:SF6">
    <property type="entry name" value="ARAC SUBFAMILY"/>
    <property type="match status" value="1"/>
</dbReference>
<dbReference type="RefSeq" id="WP_206723273.1">
    <property type="nucleotide sequence ID" value="NZ_CP071090.1"/>
</dbReference>
<sequence length="285" mass="31680">MRTQAAFAPPFNTDALPPRDELRARLGLRVDLRTTPPGTVSFEALPDHRLKVHAGAPVRGACRTTQFVYTRGDIDIFPAGQSDVWEEETENTSLVVRLAPALLRRAAEDMGLNPDRAGLEPRHHFRDARIEHIAWALESDREDGHPGGLLYTESLGLALAFHLLGRYPAQDTSVRGLSASQLKRVTEYIEEHLDQNLSLVRLAGVAGVSESHFRALFKRSTGLPVHEYVIQRRVERARTLLLRGELPASQVALEAGFSHQSHMARCMRRVLGVTPTSLVRGARAR</sequence>
<dbReference type="EMBL" id="CP071090">
    <property type="protein sequence ID" value="QSQ21696.1"/>
    <property type="molecule type" value="Genomic_DNA"/>
</dbReference>
<keyword evidence="3" id="KW-0804">Transcription</keyword>
<reference evidence="5 6" key="1">
    <citation type="submission" date="2021-02" db="EMBL/GenBank/DDBJ databases">
        <title>De Novo genome assembly of isolated myxobacteria.</title>
        <authorList>
            <person name="Stevens D.C."/>
        </authorList>
    </citation>
    <scope>NUCLEOTIDE SEQUENCE [LARGE SCALE GENOMIC DNA]</scope>
    <source>
        <strain evidence="6">SCPEA02</strain>
    </source>
</reference>
<evidence type="ECO:0000256" key="3">
    <source>
        <dbReference type="ARBA" id="ARBA00023163"/>
    </source>
</evidence>
<dbReference type="Gene3D" id="1.10.10.60">
    <property type="entry name" value="Homeodomain-like"/>
    <property type="match status" value="1"/>
</dbReference>
<keyword evidence="1" id="KW-0805">Transcription regulation</keyword>
<evidence type="ECO:0000313" key="5">
    <source>
        <dbReference type="EMBL" id="QSQ21696.1"/>
    </source>
</evidence>
<gene>
    <name evidence="5" type="ORF">JY651_42150</name>
</gene>
<dbReference type="PANTHER" id="PTHR46796">
    <property type="entry name" value="HTH-TYPE TRANSCRIPTIONAL ACTIVATOR RHAS-RELATED"/>
    <property type="match status" value="1"/>
</dbReference>
<feature type="domain" description="HTH araC/xylS-type" evidence="4">
    <location>
        <begin position="183"/>
        <end position="281"/>
    </location>
</feature>
<dbReference type="SUPFAM" id="SSF46689">
    <property type="entry name" value="Homeodomain-like"/>
    <property type="match status" value="2"/>
</dbReference>